<comment type="caution">
    <text evidence="1">The sequence shown here is derived from an EMBL/GenBank/DDBJ whole genome shotgun (WGS) entry which is preliminary data.</text>
</comment>
<gene>
    <name evidence="1" type="ORF">PQQ68_20100</name>
</gene>
<dbReference type="Pfam" id="PF04883">
    <property type="entry name" value="HK97-gp10_like"/>
    <property type="match status" value="1"/>
</dbReference>
<dbReference type="NCBIfam" id="TIGR01725">
    <property type="entry name" value="phge_HK97_gp10"/>
    <property type="match status" value="1"/>
</dbReference>
<accession>A0ABW9D963</accession>
<dbReference type="EMBL" id="JAQQBZ010000014">
    <property type="protein sequence ID" value="MFM0595329.1"/>
    <property type="molecule type" value="Genomic_DNA"/>
</dbReference>
<dbReference type="RefSeq" id="WP_408214675.1">
    <property type="nucleotide sequence ID" value="NZ_JAQQBZ010000014.1"/>
</dbReference>
<protein>
    <submittedName>
        <fullName evidence="1">HK97 gp10 family phage protein</fullName>
    </submittedName>
</protein>
<reference evidence="1 2" key="1">
    <citation type="journal article" date="2024" name="Chem. Sci.">
        <title>Discovery of megapolipeptins by genome mining of a Burkholderiales bacteria collection.</title>
        <authorList>
            <person name="Paulo B.S."/>
            <person name="Recchia M.J.J."/>
            <person name="Lee S."/>
            <person name="Fergusson C.H."/>
            <person name="Romanowski S.B."/>
            <person name="Hernandez A."/>
            <person name="Krull N."/>
            <person name="Liu D.Y."/>
            <person name="Cavanagh H."/>
            <person name="Bos A."/>
            <person name="Gray C.A."/>
            <person name="Murphy B.T."/>
            <person name="Linington R.G."/>
            <person name="Eustaquio A.S."/>
        </authorList>
    </citation>
    <scope>NUCLEOTIDE SEQUENCE [LARGE SCALE GENOMIC DNA]</scope>
    <source>
        <strain evidence="1 2">RL17-335-BIF-A</strain>
    </source>
</reference>
<name>A0ABW9D963_9BURK</name>
<proteinExistence type="predicted"/>
<evidence type="ECO:0000313" key="2">
    <source>
        <dbReference type="Proteomes" id="UP001629367"/>
    </source>
</evidence>
<dbReference type="Proteomes" id="UP001629367">
    <property type="component" value="Unassembled WGS sequence"/>
</dbReference>
<organism evidence="1 2">
    <name type="scientific">Paraburkholderia dilworthii</name>
    <dbReference type="NCBI Taxonomy" id="948106"/>
    <lineage>
        <taxon>Bacteria</taxon>
        <taxon>Pseudomonadati</taxon>
        <taxon>Pseudomonadota</taxon>
        <taxon>Betaproteobacteria</taxon>
        <taxon>Burkholderiales</taxon>
        <taxon>Burkholderiaceae</taxon>
        <taxon>Paraburkholderia</taxon>
    </lineage>
</organism>
<keyword evidence="2" id="KW-1185">Reference proteome</keyword>
<dbReference type="InterPro" id="IPR010064">
    <property type="entry name" value="HK97-gp10_tail"/>
</dbReference>
<sequence length="132" mass="14418">MARKPFEVANPDALTAQLRALDNAMGESTLRQAAVAGARVILREMELRIPVDTGKGKASLLIAYDKEVSVTGKIASYIVTWGKDAFYLRFVEYGRSDLAADPFMRPAFEAKKTAAAEAVRQVIDEKLKAANV</sequence>
<evidence type="ECO:0000313" key="1">
    <source>
        <dbReference type="EMBL" id="MFM0595329.1"/>
    </source>
</evidence>